<dbReference type="Proteomes" id="UP000750711">
    <property type="component" value="Unassembled WGS sequence"/>
</dbReference>
<evidence type="ECO:0008006" key="3">
    <source>
        <dbReference type="Google" id="ProtNLM"/>
    </source>
</evidence>
<evidence type="ECO:0000313" key="2">
    <source>
        <dbReference type="Proteomes" id="UP000750711"/>
    </source>
</evidence>
<protein>
    <recommendedName>
        <fullName evidence="3">Phage minor tail protein L</fullName>
    </recommendedName>
</protein>
<organism evidence="1 2">
    <name type="scientific">Trichoglossum hirsutum</name>
    <dbReference type="NCBI Taxonomy" id="265104"/>
    <lineage>
        <taxon>Eukaryota</taxon>
        <taxon>Fungi</taxon>
        <taxon>Dikarya</taxon>
        <taxon>Ascomycota</taxon>
        <taxon>Pezizomycotina</taxon>
        <taxon>Geoglossomycetes</taxon>
        <taxon>Geoglossales</taxon>
        <taxon>Geoglossaceae</taxon>
        <taxon>Trichoglossum</taxon>
    </lineage>
</organism>
<comment type="caution">
    <text evidence="1">The sequence shown here is derived from an EMBL/GenBank/DDBJ whole genome shotgun (WGS) entry which is preliminary data.</text>
</comment>
<gene>
    <name evidence="1" type="ORF">GP486_008649</name>
</gene>
<accession>A0A9P8I2X6</accession>
<dbReference type="GO" id="GO:0051536">
    <property type="term" value="F:iron-sulfur cluster binding"/>
    <property type="evidence" value="ECO:0007669"/>
    <property type="project" value="InterPro"/>
</dbReference>
<name>A0A9P8I2X6_9PEZI</name>
<proteinExistence type="predicted"/>
<sequence length="304" mass="33823">MSRIGSFHTAAELQHFTTRHRRMMLSASGACQTTRRLIQPVISQGLSLRSRKYSIMTDPNIPLETHIQGSSLTAPIELIELDATDLGGPIFRFAPMPILDYVEGKVNMTPIVWNGQEWPPFPFETADWAWDGQGAMPQPTVTVANVSGYFTAANIEFNDLLGVKLTRYRTFAKFLDGMPDADPEAMFPPEIYRVDTKVKQDNTTVQWSLSTDIDHNAALLPGRIILKNICTRIYRTFDPVANAFDYTKATCPYTGSPNFDALGNPTDAPHDICSKQLVTGCKKRFVNTPLPTYQFPGAGAQQQS</sequence>
<reference evidence="1" key="1">
    <citation type="submission" date="2021-03" db="EMBL/GenBank/DDBJ databases">
        <title>Comparative genomics and phylogenomic investigation of the class Geoglossomycetes provide insights into ecological specialization and systematics.</title>
        <authorList>
            <person name="Melie T."/>
            <person name="Pirro S."/>
            <person name="Miller A.N."/>
            <person name="Quandt A."/>
        </authorList>
    </citation>
    <scope>NUCLEOTIDE SEQUENCE</scope>
    <source>
        <strain evidence="1">CAQ_001_2017</strain>
    </source>
</reference>
<keyword evidence="2" id="KW-1185">Reference proteome</keyword>
<dbReference type="EMBL" id="JAGHQM010003674">
    <property type="protein sequence ID" value="KAH0542262.1"/>
    <property type="molecule type" value="Genomic_DNA"/>
</dbReference>
<dbReference type="GO" id="GO:0046718">
    <property type="term" value="P:symbiont entry into host cell"/>
    <property type="evidence" value="ECO:0007669"/>
    <property type="project" value="InterPro"/>
</dbReference>
<dbReference type="Pfam" id="PF05100">
    <property type="entry name" value="Phage_tail_L"/>
    <property type="match status" value="1"/>
</dbReference>
<dbReference type="GO" id="GO:0030430">
    <property type="term" value="C:host cell cytoplasm"/>
    <property type="evidence" value="ECO:0007669"/>
    <property type="project" value="InterPro"/>
</dbReference>
<dbReference type="NCBIfam" id="TIGR01600">
    <property type="entry name" value="phage_tail_L"/>
    <property type="match status" value="1"/>
</dbReference>
<dbReference type="AlphaFoldDB" id="A0A9P8I2X6"/>
<evidence type="ECO:0000313" key="1">
    <source>
        <dbReference type="EMBL" id="KAH0542262.1"/>
    </source>
</evidence>
<dbReference type="InterPro" id="IPR006487">
    <property type="entry name" value="Phage_lambda_L"/>
</dbReference>